<dbReference type="EMBL" id="JTDE01006402">
    <property type="protein sequence ID" value="KAF7244048.1"/>
    <property type="molecule type" value="Genomic_DNA"/>
</dbReference>
<accession>A0A8S9YG28</accession>
<evidence type="ECO:0000313" key="1">
    <source>
        <dbReference type="EMBL" id="KAF7244048.1"/>
    </source>
</evidence>
<protein>
    <submittedName>
        <fullName evidence="1">Uncharacterized protein</fullName>
    </submittedName>
</protein>
<organism evidence="1 2">
    <name type="scientific">Paragonimus skrjabini miyazakii</name>
    <dbReference type="NCBI Taxonomy" id="59628"/>
    <lineage>
        <taxon>Eukaryota</taxon>
        <taxon>Metazoa</taxon>
        <taxon>Spiralia</taxon>
        <taxon>Lophotrochozoa</taxon>
        <taxon>Platyhelminthes</taxon>
        <taxon>Trematoda</taxon>
        <taxon>Digenea</taxon>
        <taxon>Plagiorchiida</taxon>
        <taxon>Troglotremata</taxon>
        <taxon>Troglotrematidae</taxon>
        <taxon>Paragonimus</taxon>
    </lineage>
</organism>
<sequence length="120" mass="12801">MNAKSLKKPRGCSRAHVYRLAKLALQEGSGSNCQKLTATAVRKAQANTPILKHCLDGRSAVSILQSPNSAVTPVMITGNHSMVHDAVNNVIGTNKEKRIVAHTGKIDSPFNACVCRGIIL</sequence>
<keyword evidence="2" id="KW-1185">Reference proteome</keyword>
<proteinExistence type="predicted"/>
<reference evidence="1" key="1">
    <citation type="submission" date="2019-07" db="EMBL/GenBank/DDBJ databases">
        <title>Annotation for the trematode Paragonimus miyazaki's.</title>
        <authorList>
            <person name="Choi Y.-J."/>
        </authorList>
    </citation>
    <scope>NUCLEOTIDE SEQUENCE</scope>
    <source>
        <strain evidence="1">Japan</strain>
    </source>
</reference>
<dbReference type="AlphaFoldDB" id="A0A8S9YG28"/>
<gene>
    <name evidence="1" type="ORF">EG68_10185</name>
</gene>
<comment type="caution">
    <text evidence="1">The sequence shown here is derived from an EMBL/GenBank/DDBJ whole genome shotgun (WGS) entry which is preliminary data.</text>
</comment>
<dbReference type="Proteomes" id="UP000822476">
    <property type="component" value="Unassembled WGS sequence"/>
</dbReference>
<name>A0A8S9YG28_9TREM</name>
<evidence type="ECO:0000313" key="2">
    <source>
        <dbReference type="Proteomes" id="UP000822476"/>
    </source>
</evidence>